<sequence>MCLSTTPISTKVQEMEPCVPTCVQQAEKTESENYASRSLHEKEN</sequence>
<dbReference type="AlphaFoldDB" id="A0A0A9B9G4"/>
<reference evidence="1" key="1">
    <citation type="submission" date="2014-09" db="EMBL/GenBank/DDBJ databases">
        <authorList>
            <person name="Magalhaes I.L.F."/>
            <person name="Oliveira U."/>
            <person name="Santos F.R."/>
            <person name="Vidigal T.H.D.A."/>
            <person name="Brescovit A.D."/>
            <person name="Santos A.J."/>
        </authorList>
    </citation>
    <scope>NUCLEOTIDE SEQUENCE</scope>
    <source>
        <tissue evidence="1">Shoot tissue taken approximately 20 cm above the soil surface</tissue>
    </source>
</reference>
<dbReference type="EMBL" id="GBRH01237929">
    <property type="protein sequence ID" value="JAD59966.1"/>
    <property type="molecule type" value="Transcribed_RNA"/>
</dbReference>
<name>A0A0A9B9G4_ARUDO</name>
<evidence type="ECO:0000313" key="1">
    <source>
        <dbReference type="EMBL" id="JAD59966.1"/>
    </source>
</evidence>
<proteinExistence type="predicted"/>
<accession>A0A0A9B9G4</accession>
<protein>
    <submittedName>
        <fullName evidence="1">Uncharacterized protein</fullName>
    </submittedName>
</protein>
<organism evidence="1">
    <name type="scientific">Arundo donax</name>
    <name type="common">Giant reed</name>
    <name type="synonym">Donax arundinaceus</name>
    <dbReference type="NCBI Taxonomy" id="35708"/>
    <lineage>
        <taxon>Eukaryota</taxon>
        <taxon>Viridiplantae</taxon>
        <taxon>Streptophyta</taxon>
        <taxon>Embryophyta</taxon>
        <taxon>Tracheophyta</taxon>
        <taxon>Spermatophyta</taxon>
        <taxon>Magnoliopsida</taxon>
        <taxon>Liliopsida</taxon>
        <taxon>Poales</taxon>
        <taxon>Poaceae</taxon>
        <taxon>PACMAD clade</taxon>
        <taxon>Arundinoideae</taxon>
        <taxon>Arundineae</taxon>
        <taxon>Arundo</taxon>
    </lineage>
</organism>
<reference evidence="1" key="2">
    <citation type="journal article" date="2015" name="Data Brief">
        <title>Shoot transcriptome of the giant reed, Arundo donax.</title>
        <authorList>
            <person name="Barrero R.A."/>
            <person name="Guerrero F.D."/>
            <person name="Moolhuijzen P."/>
            <person name="Goolsby J.A."/>
            <person name="Tidwell J."/>
            <person name="Bellgard S.E."/>
            <person name="Bellgard M.I."/>
        </authorList>
    </citation>
    <scope>NUCLEOTIDE SEQUENCE</scope>
    <source>
        <tissue evidence="1">Shoot tissue taken approximately 20 cm above the soil surface</tissue>
    </source>
</reference>